<dbReference type="Proteomes" id="UP000657739">
    <property type="component" value="Unassembled WGS sequence"/>
</dbReference>
<evidence type="ECO:0000313" key="1">
    <source>
        <dbReference type="EMBL" id="MBD3708890.1"/>
    </source>
</evidence>
<dbReference type="EMBL" id="JACXTE010000015">
    <property type="protein sequence ID" value="MBD3708890.1"/>
    <property type="molecule type" value="Genomic_DNA"/>
</dbReference>
<gene>
    <name evidence="1" type="ORF">IE987_31915</name>
</gene>
<sequence>MTRLTNLTPAEKKFIDDAIAAAERAAGKKLNQPNRHIVLNRARAQIESQRYADRQRALREDERQQSDFAWSRPRAAPLIADFGGLVVLTLR</sequence>
<protein>
    <submittedName>
        <fullName evidence="1">Uncharacterized protein</fullName>
    </submittedName>
</protein>
<reference evidence="1" key="1">
    <citation type="submission" date="2020-07" db="EMBL/GenBank/DDBJ databases">
        <title>Clinical and genomic characterization of carbapenemase-producing Enterobacterales causing secondary infections during the COVID-19 crisis at a New York City hospital.</title>
        <authorList>
            <person name="Gomez-Simmonds A."/>
            <person name="Annavajhala M.K."/>
            <person name="Uhlemann A.-C."/>
        </authorList>
    </citation>
    <scope>NUCLEOTIDE SEQUENCE</scope>
    <source>
        <strain evidence="1">NK1593</strain>
    </source>
</reference>
<dbReference type="AlphaFoldDB" id="A0A927DKM4"/>
<name>A0A927DKM4_KLEPN</name>
<proteinExistence type="predicted"/>
<comment type="caution">
    <text evidence="1">The sequence shown here is derived from an EMBL/GenBank/DDBJ whole genome shotgun (WGS) entry which is preliminary data.</text>
</comment>
<feature type="non-terminal residue" evidence="1">
    <location>
        <position position="91"/>
    </location>
</feature>
<organism evidence="1 2">
    <name type="scientific">Klebsiella pneumoniae</name>
    <dbReference type="NCBI Taxonomy" id="573"/>
    <lineage>
        <taxon>Bacteria</taxon>
        <taxon>Pseudomonadati</taxon>
        <taxon>Pseudomonadota</taxon>
        <taxon>Gammaproteobacteria</taxon>
        <taxon>Enterobacterales</taxon>
        <taxon>Enterobacteriaceae</taxon>
        <taxon>Klebsiella/Raoultella group</taxon>
        <taxon>Klebsiella</taxon>
        <taxon>Klebsiella pneumoniae complex</taxon>
    </lineage>
</organism>
<evidence type="ECO:0000313" key="2">
    <source>
        <dbReference type="Proteomes" id="UP000657739"/>
    </source>
</evidence>
<accession>A0A927DKM4</accession>